<dbReference type="Proteomes" id="UP001286313">
    <property type="component" value="Unassembled WGS sequence"/>
</dbReference>
<feature type="signal peptide" evidence="1">
    <location>
        <begin position="1"/>
        <end position="18"/>
    </location>
</feature>
<evidence type="ECO:0000313" key="3">
    <source>
        <dbReference type="Proteomes" id="UP001286313"/>
    </source>
</evidence>
<comment type="caution">
    <text evidence="2">The sequence shown here is derived from an EMBL/GenBank/DDBJ whole genome shotgun (WGS) entry which is preliminary data.</text>
</comment>
<evidence type="ECO:0000256" key="1">
    <source>
        <dbReference type="SAM" id="SignalP"/>
    </source>
</evidence>
<evidence type="ECO:0008006" key="4">
    <source>
        <dbReference type="Google" id="ProtNLM"/>
    </source>
</evidence>
<evidence type="ECO:0000313" key="2">
    <source>
        <dbReference type="EMBL" id="KAK3854531.1"/>
    </source>
</evidence>
<reference evidence="2" key="1">
    <citation type="submission" date="2023-10" db="EMBL/GenBank/DDBJ databases">
        <title>Genome assemblies of two species of porcelain crab, Petrolisthes cinctipes and Petrolisthes manimaculis (Anomura: Porcellanidae).</title>
        <authorList>
            <person name="Angst P."/>
        </authorList>
    </citation>
    <scope>NUCLEOTIDE SEQUENCE</scope>
    <source>
        <strain evidence="2">PB745_01</strain>
        <tissue evidence="2">Gill</tissue>
    </source>
</reference>
<proteinExistence type="predicted"/>
<feature type="chain" id="PRO_5042121003" description="Secreted protein" evidence="1">
    <location>
        <begin position="19"/>
        <end position="125"/>
    </location>
</feature>
<dbReference type="EMBL" id="JAWQEG010006541">
    <property type="protein sequence ID" value="KAK3854531.1"/>
    <property type="molecule type" value="Genomic_DNA"/>
</dbReference>
<sequence>MQAVVVLLVVTLVCPILGYSPPPQILGHGQTLTGLPSSHLHTLPGTRPHVSPQHPSHLQTLPGTINRPHISLLNPGRPQTLPGTINRPHISHGVTSFKQTRPVNRPFRRVNTHTSSYRRTHYGRR</sequence>
<dbReference type="AlphaFoldDB" id="A0AAE1EMD2"/>
<accession>A0AAE1EMD2</accession>
<keyword evidence="3" id="KW-1185">Reference proteome</keyword>
<protein>
    <recommendedName>
        <fullName evidence="4">Secreted protein</fullName>
    </recommendedName>
</protein>
<name>A0AAE1EMD2_PETCI</name>
<gene>
    <name evidence="2" type="ORF">Pcinc_038994</name>
</gene>
<keyword evidence="1" id="KW-0732">Signal</keyword>
<organism evidence="2 3">
    <name type="scientific">Petrolisthes cinctipes</name>
    <name type="common">Flat porcelain crab</name>
    <dbReference type="NCBI Taxonomy" id="88211"/>
    <lineage>
        <taxon>Eukaryota</taxon>
        <taxon>Metazoa</taxon>
        <taxon>Ecdysozoa</taxon>
        <taxon>Arthropoda</taxon>
        <taxon>Crustacea</taxon>
        <taxon>Multicrustacea</taxon>
        <taxon>Malacostraca</taxon>
        <taxon>Eumalacostraca</taxon>
        <taxon>Eucarida</taxon>
        <taxon>Decapoda</taxon>
        <taxon>Pleocyemata</taxon>
        <taxon>Anomura</taxon>
        <taxon>Galatheoidea</taxon>
        <taxon>Porcellanidae</taxon>
        <taxon>Petrolisthes</taxon>
    </lineage>
</organism>